<accession>Q0SUX0</accession>
<dbReference type="NCBIfam" id="TIGR03651">
    <property type="entry name" value="circ_ocin_uber"/>
    <property type="match status" value="1"/>
</dbReference>
<comment type="subcellular location">
    <subcellularLocation>
        <location evidence="1">Secreted</location>
    </subcellularLocation>
</comment>
<reference evidence="4 5" key="1">
    <citation type="journal article" date="2006" name="Genome Res.">
        <title>Skewed genomic variability in strains of the toxigenic bacterial pathogen, Clostridium perfringens.</title>
        <authorList>
            <person name="Myers G.S."/>
            <person name="Rasko D.A."/>
            <person name="Cheung J.K."/>
            <person name="Ravel J."/>
            <person name="Seshadri R."/>
            <person name="Deboy R.T."/>
            <person name="Ren Q."/>
            <person name="Varga J."/>
            <person name="Awad M.M."/>
            <person name="Brinkac L.M."/>
            <person name="Daugherty S.C."/>
            <person name="Haft D.H."/>
            <person name="Dodson R.J."/>
            <person name="Madupu R."/>
            <person name="Nelson W.C."/>
            <person name="Rosovitz M.J."/>
            <person name="Sullivan S.A."/>
            <person name="Khouri H."/>
            <person name="Dimitrov G.I."/>
            <person name="Watkins K.L."/>
            <person name="Mulligan S."/>
            <person name="Benton J."/>
            <person name="Radune D."/>
            <person name="Fisher D.J."/>
            <person name="Atkins H.S."/>
            <person name="Hiscox T."/>
            <person name="Jost B.H."/>
            <person name="Billington S.J."/>
            <person name="Songer J.G."/>
            <person name="McClane B.A."/>
            <person name="Titball R.W."/>
            <person name="Rood J.I."/>
            <person name="Melville S.B."/>
            <person name="Paulsen I.T."/>
        </authorList>
    </citation>
    <scope>NUCLEOTIDE SEQUENCE [LARGE SCALE GENOMIC DNA]</scope>
    <source>
        <strain evidence="5">SM101 / Type A</strain>
    </source>
</reference>
<keyword evidence="3" id="KW-0472">Membrane</keyword>
<evidence type="ECO:0008006" key="6">
    <source>
        <dbReference type="Google" id="ProtNLM"/>
    </source>
</evidence>
<dbReference type="TCDB" id="1.C.90.3.1">
    <property type="family name" value="the carnocyclin a (carnocyclin) family"/>
</dbReference>
<gene>
    <name evidence="4" type="ordered locus">CPR_0761</name>
</gene>
<evidence type="ECO:0000313" key="5">
    <source>
        <dbReference type="Proteomes" id="UP000001824"/>
    </source>
</evidence>
<dbReference type="KEGG" id="cpr:CPR_0761"/>
<dbReference type="InterPro" id="IPR020038">
    <property type="entry name" value="Circ_bacteriocin"/>
</dbReference>
<dbReference type="InterPro" id="IPR009086">
    <property type="entry name" value="Bacteriocin_AS48"/>
</dbReference>
<protein>
    <recommendedName>
        <fullName evidence="6">Circular bacteriocin, circularin A/uberolysin family</fullName>
    </recommendedName>
</protein>
<evidence type="ECO:0000256" key="2">
    <source>
        <dbReference type="ARBA" id="ARBA00022525"/>
    </source>
</evidence>
<name>Q0SUX0_CLOPS</name>
<dbReference type="Proteomes" id="UP000001824">
    <property type="component" value="Chromosome"/>
</dbReference>
<keyword evidence="3" id="KW-1133">Transmembrane helix</keyword>
<feature type="transmembrane region" description="Helical" evidence="3">
    <location>
        <begin position="28"/>
        <end position="50"/>
    </location>
</feature>
<dbReference type="GO" id="GO:0005576">
    <property type="term" value="C:extracellular region"/>
    <property type="evidence" value="ECO:0007669"/>
    <property type="project" value="UniProtKB-SubCell"/>
</dbReference>
<organism evidence="4 5">
    <name type="scientific">Clostridium perfringens (strain SM101 / Type A)</name>
    <dbReference type="NCBI Taxonomy" id="289380"/>
    <lineage>
        <taxon>Bacteria</taxon>
        <taxon>Bacillati</taxon>
        <taxon>Bacillota</taxon>
        <taxon>Clostridia</taxon>
        <taxon>Eubacteriales</taxon>
        <taxon>Clostridiaceae</taxon>
        <taxon>Clostridium</taxon>
    </lineage>
</organism>
<dbReference type="Gene3D" id="1.20.225.10">
    <property type="entry name" value="Bacteriocin AS-48"/>
    <property type="match status" value="1"/>
</dbReference>
<dbReference type="RefSeq" id="WP_011591825.1">
    <property type="nucleotide sequence ID" value="NC_008262.1"/>
</dbReference>
<evidence type="ECO:0000313" key="4">
    <source>
        <dbReference type="EMBL" id="ABG85635.1"/>
    </source>
</evidence>
<evidence type="ECO:0000256" key="1">
    <source>
        <dbReference type="ARBA" id="ARBA00004613"/>
    </source>
</evidence>
<dbReference type="BioCyc" id="CPER289380:GI76-781-MONOMER"/>
<proteinExistence type="predicted"/>
<dbReference type="EMBL" id="CP000312">
    <property type="protein sequence ID" value="ABG85635.1"/>
    <property type="molecule type" value="Genomic_DNA"/>
</dbReference>
<sequence>MIMKVAALLGISSNWAMKIVDLIATGASIWAIAAAVAASGGILAIGIVVLRELVMKKIKQVGYAAAVTY</sequence>
<dbReference type="AlphaFoldDB" id="Q0SUX0"/>
<keyword evidence="2" id="KW-0964">Secreted</keyword>
<evidence type="ECO:0000256" key="3">
    <source>
        <dbReference type="SAM" id="Phobius"/>
    </source>
</evidence>
<keyword evidence="3" id="KW-0812">Transmembrane</keyword>
<dbReference type="Pfam" id="PF09221">
    <property type="entry name" value="Bacteriocin_IId"/>
    <property type="match status" value="1"/>
</dbReference>